<evidence type="ECO:0000256" key="1">
    <source>
        <dbReference type="SAM" id="MobiDB-lite"/>
    </source>
</evidence>
<name>A0ABQ9I2W7_9NEOP</name>
<keyword evidence="3" id="KW-1185">Reference proteome</keyword>
<protein>
    <submittedName>
        <fullName evidence="2">Uncharacterized protein</fullName>
    </submittedName>
</protein>
<feature type="compositionally biased region" description="Polar residues" evidence="1">
    <location>
        <begin position="21"/>
        <end position="30"/>
    </location>
</feature>
<dbReference type="EMBL" id="JARBHB010000003">
    <property type="protein sequence ID" value="KAJ8890999.1"/>
    <property type="molecule type" value="Genomic_DNA"/>
</dbReference>
<evidence type="ECO:0000313" key="2">
    <source>
        <dbReference type="EMBL" id="KAJ8890999.1"/>
    </source>
</evidence>
<reference evidence="2 3" key="1">
    <citation type="submission" date="2023-02" db="EMBL/GenBank/DDBJ databases">
        <title>LHISI_Scaffold_Assembly.</title>
        <authorList>
            <person name="Stuart O.P."/>
            <person name="Cleave R."/>
            <person name="Magrath M.J.L."/>
            <person name="Mikheyev A.S."/>
        </authorList>
    </citation>
    <scope>NUCLEOTIDE SEQUENCE [LARGE SCALE GENOMIC DNA]</scope>
    <source>
        <strain evidence="2">Daus_M_001</strain>
        <tissue evidence="2">Leg muscle</tissue>
    </source>
</reference>
<evidence type="ECO:0000313" key="3">
    <source>
        <dbReference type="Proteomes" id="UP001159363"/>
    </source>
</evidence>
<organism evidence="2 3">
    <name type="scientific">Dryococelus australis</name>
    <dbReference type="NCBI Taxonomy" id="614101"/>
    <lineage>
        <taxon>Eukaryota</taxon>
        <taxon>Metazoa</taxon>
        <taxon>Ecdysozoa</taxon>
        <taxon>Arthropoda</taxon>
        <taxon>Hexapoda</taxon>
        <taxon>Insecta</taxon>
        <taxon>Pterygota</taxon>
        <taxon>Neoptera</taxon>
        <taxon>Polyneoptera</taxon>
        <taxon>Phasmatodea</taxon>
        <taxon>Verophasmatodea</taxon>
        <taxon>Anareolatae</taxon>
        <taxon>Phasmatidae</taxon>
        <taxon>Eurycanthinae</taxon>
        <taxon>Dryococelus</taxon>
    </lineage>
</organism>
<accession>A0ABQ9I2W7</accession>
<proteinExistence type="predicted"/>
<sequence>MWRRRNGGAGEARSPEKTRRPTASSGTIPTCENPVTRPGIEPGLPRWEASVLAAQPPITVTGHRCLPVHSQPPPPPLPRGILPSKAFTEFGQWPRTASPLASHQGDPGSIPSRATQNPRMWESCRTMPLAGGFSRRSPTSPPFIPAQLHTHLDDHHQLSSSRYLDALITLFQQDGCLVHLHLNNVFPRRWIGRVSQDDQHLMLWPPRSPDLFYTSMRQPGHRGYPIAYNSHLDKMFAPTAFRVANERQPVEWPIVFKEIGQIRDVDYSAAANEITNCSHLFIRQWSLIMLPKDSANFAGLYLLKKKKVWCYLELWWCGGKANHFPPQLIVFCSRRIQAQDFRVPLASGFSRGSPVFSPLPNFPSLKTSAVERRSKLPLTLWYLSLHSRRIRKNAAVGWRGGTFYVGVPIHRSTRISRKDFRACYISVPYGRMAVFSCLLATRPFPARVQAAQKYLTRPATPINPTPNHGAGTISASKLLSTNFMTNCK</sequence>
<feature type="region of interest" description="Disordered" evidence="1">
    <location>
        <begin position="1"/>
        <end position="43"/>
    </location>
</feature>
<gene>
    <name evidence="2" type="ORF">PR048_010508</name>
</gene>
<dbReference type="Proteomes" id="UP001159363">
    <property type="component" value="Chromosome 3"/>
</dbReference>
<feature type="region of interest" description="Disordered" evidence="1">
    <location>
        <begin position="96"/>
        <end position="117"/>
    </location>
</feature>
<comment type="caution">
    <text evidence="2">The sequence shown here is derived from an EMBL/GenBank/DDBJ whole genome shotgun (WGS) entry which is preliminary data.</text>
</comment>